<keyword evidence="7" id="KW-1185">Reference proteome</keyword>
<evidence type="ECO:0000256" key="2">
    <source>
        <dbReference type="ARBA" id="ARBA00022771"/>
    </source>
</evidence>
<dbReference type="RefSeq" id="XP_007716681.1">
    <property type="nucleotide sequence ID" value="XM_007718491.1"/>
</dbReference>
<keyword evidence="1" id="KW-0479">Metal-binding</keyword>
<proteinExistence type="predicted"/>
<dbReference type="STRING" id="930089.W6XNT7"/>
<name>W6XNT7_COCC2</name>
<dbReference type="CDD" id="cd02249">
    <property type="entry name" value="ZZ"/>
    <property type="match status" value="1"/>
</dbReference>
<accession>W6XNT7</accession>
<sequence>MAWHQISHQSRKAYDIWPFCYCDGCLYKVSGFRYKCKDCYDFDFCYKCYANRHVLHPHHEWNTMGQEFEDDPDAQPDAANQDSNTDDDDTDSDSDVSSSTESTT</sequence>
<dbReference type="SUPFAM" id="SSF57850">
    <property type="entry name" value="RING/U-box"/>
    <property type="match status" value="1"/>
</dbReference>
<protein>
    <recommendedName>
        <fullName evidence="5">ZZ-type domain-containing protein</fullName>
    </recommendedName>
</protein>
<evidence type="ECO:0000256" key="3">
    <source>
        <dbReference type="ARBA" id="ARBA00022833"/>
    </source>
</evidence>
<dbReference type="Gene3D" id="3.30.60.90">
    <property type="match status" value="1"/>
</dbReference>
<evidence type="ECO:0000313" key="7">
    <source>
        <dbReference type="Proteomes" id="UP000053841"/>
    </source>
</evidence>
<reference evidence="6 7" key="1">
    <citation type="journal article" date="2013" name="PLoS Genet.">
        <title>Comparative genome structure, secondary metabolite, and effector coding capacity across Cochliobolus pathogens.</title>
        <authorList>
            <person name="Condon B.J."/>
            <person name="Leng Y."/>
            <person name="Wu D."/>
            <person name="Bushley K.E."/>
            <person name="Ohm R.A."/>
            <person name="Otillar R."/>
            <person name="Martin J."/>
            <person name="Schackwitz W."/>
            <person name="Grimwood J."/>
            <person name="MohdZainudin N."/>
            <person name="Xue C."/>
            <person name="Wang R."/>
            <person name="Manning V.A."/>
            <person name="Dhillon B."/>
            <person name="Tu Z.J."/>
            <person name="Steffenson B.J."/>
            <person name="Salamov A."/>
            <person name="Sun H."/>
            <person name="Lowry S."/>
            <person name="LaButti K."/>
            <person name="Han J."/>
            <person name="Copeland A."/>
            <person name="Lindquist E."/>
            <person name="Barry K."/>
            <person name="Schmutz J."/>
            <person name="Baker S.E."/>
            <person name="Ciuffetti L.M."/>
            <person name="Grigoriev I.V."/>
            <person name="Zhong S."/>
            <person name="Turgeon B.G."/>
        </authorList>
    </citation>
    <scope>NUCLEOTIDE SEQUENCE [LARGE SCALE GENOMIC DNA]</scope>
    <source>
        <strain evidence="6 7">26-R-13</strain>
    </source>
</reference>
<dbReference type="GeneID" id="19143601"/>
<dbReference type="Pfam" id="PF00569">
    <property type="entry name" value="ZZ"/>
    <property type="match status" value="1"/>
</dbReference>
<dbReference type="Proteomes" id="UP000053841">
    <property type="component" value="Unassembled WGS sequence"/>
</dbReference>
<evidence type="ECO:0000313" key="6">
    <source>
        <dbReference type="EMBL" id="EUC29007.1"/>
    </source>
</evidence>
<evidence type="ECO:0000259" key="5">
    <source>
        <dbReference type="PROSITE" id="PS01357"/>
    </source>
</evidence>
<dbReference type="KEGG" id="bze:COCCADRAFT_107663"/>
<keyword evidence="2" id="KW-0863">Zinc-finger</keyword>
<keyword evidence="3" id="KW-0862">Zinc</keyword>
<feature type="domain" description="ZZ-type" evidence="5">
    <location>
        <begin position="22"/>
        <end position="48"/>
    </location>
</feature>
<feature type="region of interest" description="Disordered" evidence="4">
    <location>
        <begin position="64"/>
        <end position="104"/>
    </location>
</feature>
<evidence type="ECO:0000256" key="1">
    <source>
        <dbReference type="ARBA" id="ARBA00022723"/>
    </source>
</evidence>
<evidence type="ECO:0000256" key="4">
    <source>
        <dbReference type="SAM" id="MobiDB-lite"/>
    </source>
</evidence>
<dbReference type="EMBL" id="KI964773">
    <property type="protein sequence ID" value="EUC29007.1"/>
    <property type="molecule type" value="Genomic_DNA"/>
</dbReference>
<dbReference type="PROSITE" id="PS01357">
    <property type="entry name" value="ZF_ZZ_1"/>
    <property type="match status" value="1"/>
</dbReference>
<organism evidence="6 7">
    <name type="scientific">Cochliobolus carbonum (strain 26-R-13)</name>
    <name type="common">Maize leaf spot fungus</name>
    <name type="synonym">Bipolaris zeicola</name>
    <dbReference type="NCBI Taxonomy" id="930089"/>
    <lineage>
        <taxon>Eukaryota</taxon>
        <taxon>Fungi</taxon>
        <taxon>Dikarya</taxon>
        <taxon>Ascomycota</taxon>
        <taxon>Pezizomycotina</taxon>
        <taxon>Dothideomycetes</taxon>
        <taxon>Pleosporomycetidae</taxon>
        <taxon>Pleosporales</taxon>
        <taxon>Pleosporineae</taxon>
        <taxon>Pleosporaceae</taxon>
        <taxon>Bipolaris</taxon>
    </lineage>
</organism>
<dbReference type="InterPro" id="IPR000433">
    <property type="entry name" value="Znf_ZZ"/>
</dbReference>
<feature type="compositionally biased region" description="Acidic residues" evidence="4">
    <location>
        <begin position="84"/>
        <end position="94"/>
    </location>
</feature>
<dbReference type="HOGENOM" id="CLU_2249635_0_0_1"/>
<dbReference type="OrthoDB" id="341259at2759"/>
<feature type="compositionally biased region" description="Low complexity" evidence="4">
    <location>
        <begin position="95"/>
        <end position="104"/>
    </location>
</feature>
<dbReference type="InterPro" id="IPR043145">
    <property type="entry name" value="Znf_ZZ_sf"/>
</dbReference>
<dbReference type="GO" id="GO:0008270">
    <property type="term" value="F:zinc ion binding"/>
    <property type="evidence" value="ECO:0007669"/>
    <property type="project" value="UniProtKB-KW"/>
</dbReference>
<gene>
    <name evidence="6" type="ORF">COCCADRAFT_107663</name>
</gene>
<dbReference type="AlphaFoldDB" id="W6XNT7"/>